<organism evidence="1 3">
    <name type="scientific">Araneus ventricosus</name>
    <name type="common">Orbweaver spider</name>
    <name type="synonym">Epeira ventricosa</name>
    <dbReference type="NCBI Taxonomy" id="182803"/>
    <lineage>
        <taxon>Eukaryota</taxon>
        <taxon>Metazoa</taxon>
        <taxon>Ecdysozoa</taxon>
        <taxon>Arthropoda</taxon>
        <taxon>Chelicerata</taxon>
        <taxon>Arachnida</taxon>
        <taxon>Araneae</taxon>
        <taxon>Araneomorphae</taxon>
        <taxon>Entelegynae</taxon>
        <taxon>Araneoidea</taxon>
        <taxon>Araneidae</taxon>
        <taxon>Araneus</taxon>
    </lineage>
</organism>
<reference evidence="1 3" key="1">
    <citation type="journal article" date="2019" name="Sci. Rep.">
        <title>Orb-weaving spider Araneus ventricosus genome elucidates the spidroin gene catalogue.</title>
        <authorList>
            <person name="Kono N."/>
            <person name="Nakamura H."/>
            <person name="Ohtoshi R."/>
            <person name="Moran D.A.P."/>
            <person name="Shinohara A."/>
            <person name="Yoshida Y."/>
            <person name="Fujiwara M."/>
            <person name="Mori M."/>
            <person name="Tomita M."/>
            <person name="Arakawa K."/>
        </authorList>
    </citation>
    <scope>NUCLEOTIDE SEQUENCE [LARGE SCALE GENOMIC DNA]</scope>
</reference>
<accession>A0A4Y2MVQ9</accession>
<name>A0A4Y2MVQ9_ARAVE</name>
<dbReference type="EMBL" id="BGPR01009224">
    <property type="protein sequence ID" value="GBN38714.1"/>
    <property type="molecule type" value="Genomic_DNA"/>
</dbReference>
<evidence type="ECO:0000313" key="2">
    <source>
        <dbReference type="EMBL" id="GBN38714.1"/>
    </source>
</evidence>
<dbReference type="Proteomes" id="UP000499080">
    <property type="component" value="Unassembled WGS sequence"/>
</dbReference>
<proteinExistence type="predicted"/>
<comment type="caution">
    <text evidence="1">The sequence shown here is derived from an EMBL/GenBank/DDBJ whole genome shotgun (WGS) entry which is preliminary data.</text>
</comment>
<protein>
    <submittedName>
        <fullName evidence="1">Uncharacterized protein</fullName>
    </submittedName>
</protein>
<dbReference type="EMBL" id="BGPR01007813">
    <property type="protein sequence ID" value="GBN29736.1"/>
    <property type="molecule type" value="Genomic_DNA"/>
</dbReference>
<dbReference type="AlphaFoldDB" id="A0A4Y2MVQ9"/>
<evidence type="ECO:0000313" key="3">
    <source>
        <dbReference type="Proteomes" id="UP000499080"/>
    </source>
</evidence>
<gene>
    <name evidence="1" type="ORF">AVEN_19255_1</name>
    <name evidence="2" type="ORF">AVEN_82140_1</name>
</gene>
<keyword evidence="3" id="KW-1185">Reference proteome</keyword>
<evidence type="ECO:0000313" key="1">
    <source>
        <dbReference type="EMBL" id="GBN29736.1"/>
    </source>
</evidence>
<sequence>MIKYRYSNYKRNEVNTDESQLHDHSSRHRSACTSETQWNYFTVLSARLYNAAKDLFRSYGYSLANYGKFVDAITGCCCVGVQKVTLMTRSAQFRFRQPQCEPLGGEREMDEFSGTH</sequence>